<evidence type="ECO:0000313" key="3">
    <source>
        <dbReference type="Proteomes" id="UP000008070"/>
    </source>
</evidence>
<name>C7CGJ0_METED</name>
<sequence length="263" mass="28318">MAAAVLPAHPRQAPLPPLAQAQRLAACPVRAAAAEDGGCLRHGLRRLRDGLFDDLFDGIRDRHLPRPAPATGGVLWRGAGRRSPANARTHLGLDRGFHFGLLNLRDEEAWQDAAMLGRRLVSRRRNAGRGGLERGPQGCGFGVSRLLLRLPRQLRGDGDEASLAVRLGFDGERSPNAVAQHTDPDAGSLGLCSKHLAPAHAVPRSVCRGRGTSSLHEEVPRRGTGWSQRSDRAGFDLADGARQSEPLIKIISIDDLIWPDGSN</sequence>
<organism evidence="2 3">
    <name type="scientific">Methylorubrum extorquens (strain DSM 6343 / CIP 106787 / DM4)</name>
    <name type="common">Methylobacterium extorquens</name>
    <dbReference type="NCBI Taxonomy" id="661410"/>
    <lineage>
        <taxon>Bacteria</taxon>
        <taxon>Pseudomonadati</taxon>
        <taxon>Pseudomonadota</taxon>
        <taxon>Alphaproteobacteria</taxon>
        <taxon>Hyphomicrobiales</taxon>
        <taxon>Methylobacteriaceae</taxon>
        <taxon>Methylorubrum</taxon>
    </lineage>
</organism>
<protein>
    <submittedName>
        <fullName evidence="2">Uncharacterized protein</fullName>
    </submittedName>
</protein>
<evidence type="ECO:0000256" key="1">
    <source>
        <dbReference type="SAM" id="MobiDB-lite"/>
    </source>
</evidence>
<dbReference type="KEGG" id="mdi:METDI4680"/>
<dbReference type="HOGENOM" id="CLU_1056930_0_0_5"/>
<dbReference type="AlphaFoldDB" id="C7CGJ0"/>
<dbReference type="EMBL" id="FP103042">
    <property type="protein sequence ID" value="CAX26302.1"/>
    <property type="molecule type" value="Genomic_DNA"/>
</dbReference>
<evidence type="ECO:0000313" key="2">
    <source>
        <dbReference type="EMBL" id="CAX26302.1"/>
    </source>
</evidence>
<dbReference type="Proteomes" id="UP000008070">
    <property type="component" value="Chromosome"/>
</dbReference>
<feature type="region of interest" description="Disordered" evidence="1">
    <location>
        <begin position="204"/>
        <end position="232"/>
    </location>
</feature>
<reference evidence="3" key="1">
    <citation type="journal article" date="2009" name="PLoS ONE">
        <title>Methylobacterium genome sequences: a reference blueprint to investigate microbial metabolism of C1 compounds from natural and industrial sources.</title>
        <authorList>
            <person name="Vuilleumier S."/>
            <person name="Chistoserdova L."/>
            <person name="Lee M.-C."/>
            <person name="Bringel F."/>
            <person name="Lajus A."/>
            <person name="Zhou Y."/>
            <person name="Gourion B."/>
            <person name="Barbe V."/>
            <person name="Chang J."/>
            <person name="Cruveiller S."/>
            <person name="Dossat C."/>
            <person name="Gillett W."/>
            <person name="Gruffaz C."/>
            <person name="Haugen E."/>
            <person name="Hourcade E."/>
            <person name="Levy R."/>
            <person name="Mangenot S."/>
            <person name="Muller E."/>
            <person name="Nadalig T."/>
            <person name="Pagni M."/>
            <person name="Penny C."/>
            <person name="Peyraud R."/>
            <person name="Robinson D.G."/>
            <person name="Roche D."/>
            <person name="Rouy Z."/>
            <person name="Saenampechek C."/>
            <person name="Salvignol G."/>
            <person name="Vallenet D."/>
            <person name="Wu Z."/>
            <person name="Marx C.J."/>
            <person name="Vorholt J.A."/>
            <person name="Olson M.V."/>
            <person name="Kaul R."/>
            <person name="Weissenbach J."/>
            <person name="Medigue C."/>
            <person name="Lidstrom M.E."/>
        </authorList>
    </citation>
    <scope>NUCLEOTIDE SEQUENCE [LARGE SCALE GENOMIC DNA]</scope>
    <source>
        <strain evidence="3">DSM 6343 / CIP 106787 / DM4</strain>
    </source>
</reference>
<accession>C7CGJ0</accession>
<proteinExistence type="predicted"/>
<gene>
    <name evidence="2" type="ORF">METD_I4680</name>
</gene>